<dbReference type="Proteomes" id="UP000238762">
    <property type="component" value="Unassembled WGS sequence"/>
</dbReference>
<comment type="caution">
    <text evidence="2">The sequence shown here is derived from an EMBL/GenBank/DDBJ whole genome shotgun (WGS) entry which is preliminary data.</text>
</comment>
<dbReference type="SUPFAM" id="SSF49879">
    <property type="entry name" value="SMAD/FHA domain"/>
    <property type="match status" value="1"/>
</dbReference>
<evidence type="ECO:0000313" key="2">
    <source>
        <dbReference type="EMBL" id="PSB04646.1"/>
    </source>
</evidence>
<gene>
    <name evidence="2" type="ORF">C7B64_02895</name>
</gene>
<sequence>MSAKTEKLAQKIQDVKKFVLAKENRYLSFSAIATELDSLLTCLQTQKLNLKIISRYPILSQAVQNLINRNDELKPLYYLQTETLAGIKLETEAKSPASLLLKGDPSNKTQKTRYLLSLEQKVAIGRSLDCQIQLPVDCTTVSRHHAEIRPFLNSGANKPTVSWVVYDLNSANGTYVNDISLKGNSRALTNGDRIILGKYHDCTGPEFVFEDRSTSVTSPEDELKQLLKGGDMLGLVINPIQPLSREEKTVISLAQKAKFVKIILIADTSAALQNQEIIQTNLAEIKVWQNSEKLNDILIIKSLPLKSFYHQEQSFIDAEVQQDIDSFSRLMQQLLAERGEDLIKDRVKSQFLAQLSLIDTVFDEKLATLKQELEQQQKSLGGKTLEELSEQLKKAVKQVNEERERTIPQIKFEFNESKLSLVDAYQKHSLIYKIKVFADELKAIVTERNGEKIIILKTDKMQDEETIHNYATRLCNVEIFKWSTQEWERICQNYANGGLKEFFQKTYNILSFLHNLDLDNSLFKPADKFDVSKCLRESFLEFEKTHISLPETSKKGDFILGGGAVIGAVIGAGANPMAIPLLLIQPVAMLLTRDDARQQALLNRKEQQIEGFRKGVFSHYQNFAKSMTEKVARNFTLGFQTEERRWKELVEQSIEKINSHLAQTKKSLAENNSKQNQIAKEKAELLDIIKKP</sequence>
<reference evidence="2 3" key="1">
    <citation type="submission" date="2018-02" db="EMBL/GenBank/DDBJ databases">
        <authorList>
            <person name="Cohen D.B."/>
            <person name="Kent A.D."/>
        </authorList>
    </citation>
    <scope>NUCLEOTIDE SEQUENCE [LARGE SCALE GENOMIC DNA]</scope>
    <source>
        <strain evidence="2 3">CCAP 1448/3</strain>
    </source>
</reference>
<keyword evidence="3" id="KW-1185">Reference proteome</keyword>
<accession>A0A2T1C8R6</accession>
<dbReference type="AlphaFoldDB" id="A0A2T1C8R6"/>
<name>A0A2T1C8R6_9CYAN</name>
<evidence type="ECO:0000259" key="1">
    <source>
        <dbReference type="PROSITE" id="PS50006"/>
    </source>
</evidence>
<dbReference type="PANTHER" id="PTHR23308">
    <property type="entry name" value="NUCLEAR INHIBITOR OF PROTEIN PHOSPHATASE-1"/>
    <property type="match status" value="1"/>
</dbReference>
<dbReference type="RefSeq" id="WP_106287155.1">
    <property type="nucleotide sequence ID" value="NZ_CAWNTC010000176.1"/>
</dbReference>
<dbReference type="OrthoDB" id="9816434at2"/>
<dbReference type="InterPro" id="IPR008984">
    <property type="entry name" value="SMAD_FHA_dom_sf"/>
</dbReference>
<dbReference type="InterPro" id="IPR050923">
    <property type="entry name" value="Cell_Proc_Reg/RNA_Proc"/>
</dbReference>
<feature type="domain" description="FHA" evidence="1">
    <location>
        <begin position="122"/>
        <end position="181"/>
    </location>
</feature>
<dbReference type="Pfam" id="PF00498">
    <property type="entry name" value="FHA"/>
    <property type="match status" value="1"/>
</dbReference>
<dbReference type="InterPro" id="IPR000253">
    <property type="entry name" value="FHA_dom"/>
</dbReference>
<dbReference type="Gene3D" id="2.60.200.20">
    <property type="match status" value="1"/>
</dbReference>
<dbReference type="EMBL" id="PVWJ01000009">
    <property type="protein sequence ID" value="PSB04646.1"/>
    <property type="molecule type" value="Genomic_DNA"/>
</dbReference>
<proteinExistence type="predicted"/>
<reference evidence="2 3" key="2">
    <citation type="submission" date="2018-03" db="EMBL/GenBank/DDBJ databases">
        <title>The ancient ancestry and fast evolution of plastids.</title>
        <authorList>
            <person name="Moore K.R."/>
            <person name="Magnabosco C."/>
            <person name="Momper L."/>
            <person name="Gold D.A."/>
            <person name="Bosak T."/>
            <person name="Fournier G.P."/>
        </authorList>
    </citation>
    <scope>NUCLEOTIDE SEQUENCE [LARGE SCALE GENOMIC DNA]</scope>
    <source>
        <strain evidence="2 3">CCAP 1448/3</strain>
    </source>
</reference>
<dbReference type="CDD" id="cd00060">
    <property type="entry name" value="FHA"/>
    <property type="match status" value="1"/>
</dbReference>
<evidence type="ECO:0000313" key="3">
    <source>
        <dbReference type="Proteomes" id="UP000238762"/>
    </source>
</evidence>
<dbReference type="PROSITE" id="PS50006">
    <property type="entry name" value="FHA_DOMAIN"/>
    <property type="match status" value="1"/>
</dbReference>
<dbReference type="SMART" id="SM00240">
    <property type="entry name" value="FHA"/>
    <property type="match status" value="1"/>
</dbReference>
<organism evidence="2 3">
    <name type="scientific">Merismopedia glauca CCAP 1448/3</name>
    <dbReference type="NCBI Taxonomy" id="1296344"/>
    <lineage>
        <taxon>Bacteria</taxon>
        <taxon>Bacillati</taxon>
        <taxon>Cyanobacteriota</taxon>
        <taxon>Cyanophyceae</taxon>
        <taxon>Synechococcales</taxon>
        <taxon>Merismopediaceae</taxon>
        <taxon>Merismopedia</taxon>
    </lineage>
</organism>
<protein>
    <recommendedName>
        <fullName evidence="1">FHA domain-containing protein</fullName>
    </recommendedName>
</protein>